<feature type="compositionally biased region" description="Polar residues" evidence="2">
    <location>
        <begin position="371"/>
        <end position="393"/>
    </location>
</feature>
<feature type="compositionally biased region" description="Low complexity" evidence="2">
    <location>
        <begin position="279"/>
        <end position="292"/>
    </location>
</feature>
<feature type="compositionally biased region" description="Polar residues" evidence="2">
    <location>
        <begin position="533"/>
        <end position="544"/>
    </location>
</feature>
<name>A0A8B7Z749_ACAPL</name>
<feature type="compositionally biased region" description="Basic and acidic residues" evidence="2">
    <location>
        <begin position="48"/>
        <end position="62"/>
    </location>
</feature>
<feature type="region of interest" description="Disordered" evidence="2">
    <location>
        <begin position="232"/>
        <end position="251"/>
    </location>
</feature>
<evidence type="ECO:0000256" key="2">
    <source>
        <dbReference type="SAM" id="MobiDB-lite"/>
    </source>
</evidence>
<organism evidence="3 5">
    <name type="scientific">Acanthaster planci</name>
    <name type="common">Crown-of-thorns starfish</name>
    <dbReference type="NCBI Taxonomy" id="133434"/>
    <lineage>
        <taxon>Eukaryota</taxon>
        <taxon>Metazoa</taxon>
        <taxon>Echinodermata</taxon>
        <taxon>Eleutherozoa</taxon>
        <taxon>Asterozoa</taxon>
        <taxon>Asteroidea</taxon>
        <taxon>Valvatacea</taxon>
        <taxon>Valvatida</taxon>
        <taxon>Acanthasteridae</taxon>
        <taxon>Acanthaster</taxon>
    </lineage>
</organism>
<dbReference type="RefSeq" id="XP_022100624.1">
    <property type="nucleotide sequence ID" value="XM_022244932.1"/>
</dbReference>
<feature type="compositionally biased region" description="Polar residues" evidence="2">
    <location>
        <begin position="426"/>
        <end position="437"/>
    </location>
</feature>
<feature type="region of interest" description="Disordered" evidence="2">
    <location>
        <begin position="279"/>
        <end position="310"/>
    </location>
</feature>
<proteinExistence type="predicted"/>
<accession>A0A8B7Z749</accession>
<gene>
    <name evidence="4 5" type="primary">LOC110984597</name>
</gene>
<keyword evidence="1" id="KW-0175">Coiled coil</keyword>
<evidence type="ECO:0000313" key="3">
    <source>
        <dbReference type="Proteomes" id="UP000694845"/>
    </source>
</evidence>
<dbReference type="RefSeq" id="XP_022100625.1">
    <property type="nucleotide sequence ID" value="XM_022244933.1"/>
</dbReference>
<dbReference type="Proteomes" id="UP000694845">
    <property type="component" value="Unplaced"/>
</dbReference>
<feature type="region of interest" description="Disordered" evidence="2">
    <location>
        <begin position="557"/>
        <end position="630"/>
    </location>
</feature>
<protein>
    <submittedName>
        <fullName evidence="4 5">Uncharacterized protein</fullName>
    </submittedName>
</protein>
<dbReference type="OrthoDB" id="6022714at2759"/>
<sequence length="659" mass="74505">MAAGSIVLMDSGLADLDKILQSLEIENRQQQNEIQKEQQEAAAFEAAVSEKEKSTKALQEDTARLDEETKAAHQQFCRNKETYESLKNHYLALELNQETAEKELHELQDKWQVEQLEHERLLRHYESVWEQYKAKYEEKELAVELRQWQHQVGGMRQRLNKSQHNVSLLETALQEKQEKKQNDPKPFESLADWIIQIAKAALRTRDLRRQKEEIQQSVTAAEAKIQERTEKRLQQQKEEEEQERKRKVEEEKEKIRQKELERQKQQQLNQQQQLQQLKAQQRQQQQARQQLQASVPTTPHQIIPPQSPLFQQPTRRALPQYLQSPLLGTAVARSSAVPASPQQLRQPPYLQMPILASPRPIAASANGRFENPSQQFTLQTRAESGNNNPQKQPESVIPQASDDLALKKTKSPPKNSTWNKIEESKLSTNQRATTSQDEPIRESQPFEVNQKESRETDDADTPPNEAPPTPADDPTSFEDPDTPGSVMSLPPRSPFDLDTHLQSLQEFAKSPGFSYSFRPMFGTESNESEVTEKPSSNVPTSSSDNFESPFFHSFFPGVGGANQQASDTPTQIFGSCSNQASPHLTGTSVFSRPDSPMDTSHSRPPGGILSLFGSGQDKVEERNDVDGSPASSCSFSFNFNGGSDSPHVDSSSEGKFSLF</sequence>
<reference evidence="4 5" key="1">
    <citation type="submission" date="2025-04" db="UniProtKB">
        <authorList>
            <consortium name="RefSeq"/>
        </authorList>
    </citation>
    <scope>IDENTIFICATION</scope>
</reference>
<evidence type="ECO:0000313" key="4">
    <source>
        <dbReference type="RefSeq" id="XP_022100624.1"/>
    </source>
</evidence>
<dbReference type="KEGG" id="aplc:110984597"/>
<feature type="region of interest" description="Disordered" evidence="2">
    <location>
        <begin position="30"/>
        <end position="62"/>
    </location>
</feature>
<evidence type="ECO:0000256" key="1">
    <source>
        <dbReference type="SAM" id="Coils"/>
    </source>
</evidence>
<evidence type="ECO:0000313" key="5">
    <source>
        <dbReference type="RefSeq" id="XP_022100625.1"/>
    </source>
</evidence>
<dbReference type="AlphaFoldDB" id="A0A8B7Z749"/>
<keyword evidence="3" id="KW-1185">Reference proteome</keyword>
<feature type="coiled-coil region" evidence="1">
    <location>
        <begin position="83"/>
        <end position="110"/>
    </location>
</feature>
<feature type="region of interest" description="Disordered" evidence="2">
    <location>
        <begin position="361"/>
        <end position="544"/>
    </location>
</feature>
<feature type="compositionally biased region" description="Polar residues" evidence="2">
    <location>
        <begin position="561"/>
        <end position="590"/>
    </location>
</feature>
<dbReference type="GeneID" id="110984597"/>